<sequence>MLPNGTWDQNYEFGDSGVTIRQYYDRIRKQGGQMTTEQRARQRIAELEEEIFVATKAYDHFGLKIKRLQTKQKTLRNKFGLFIDLDKHIADKYKNKIN</sequence>
<evidence type="ECO:0000313" key="2">
    <source>
        <dbReference type="Proteomes" id="UP000176939"/>
    </source>
</evidence>
<protein>
    <submittedName>
        <fullName evidence="1">Uncharacterized protein</fullName>
    </submittedName>
</protein>
<name>A0A1F7X2P3_9BACT</name>
<organism evidence="1 2">
    <name type="scientific">Candidatus Woesebacteria bacterium RBG_13_36_22</name>
    <dbReference type="NCBI Taxonomy" id="1802478"/>
    <lineage>
        <taxon>Bacteria</taxon>
        <taxon>Candidatus Woeseibacteriota</taxon>
    </lineage>
</organism>
<dbReference type="AlphaFoldDB" id="A0A1F7X2P3"/>
<gene>
    <name evidence="1" type="ORF">A2Z67_06095</name>
</gene>
<dbReference type="EMBL" id="MGFQ01000031">
    <property type="protein sequence ID" value="OGM08989.1"/>
    <property type="molecule type" value="Genomic_DNA"/>
</dbReference>
<evidence type="ECO:0000313" key="1">
    <source>
        <dbReference type="EMBL" id="OGM08989.1"/>
    </source>
</evidence>
<dbReference type="Proteomes" id="UP000176939">
    <property type="component" value="Unassembled WGS sequence"/>
</dbReference>
<reference evidence="1 2" key="1">
    <citation type="journal article" date="2016" name="Nat. Commun.">
        <title>Thousands of microbial genomes shed light on interconnected biogeochemical processes in an aquifer system.</title>
        <authorList>
            <person name="Anantharaman K."/>
            <person name="Brown C.T."/>
            <person name="Hug L.A."/>
            <person name="Sharon I."/>
            <person name="Castelle C.J."/>
            <person name="Probst A.J."/>
            <person name="Thomas B.C."/>
            <person name="Singh A."/>
            <person name="Wilkins M.J."/>
            <person name="Karaoz U."/>
            <person name="Brodie E.L."/>
            <person name="Williams K.H."/>
            <person name="Hubbard S.S."/>
            <person name="Banfield J.F."/>
        </authorList>
    </citation>
    <scope>NUCLEOTIDE SEQUENCE [LARGE SCALE GENOMIC DNA]</scope>
</reference>
<comment type="caution">
    <text evidence="1">The sequence shown here is derived from an EMBL/GenBank/DDBJ whole genome shotgun (WGS) entry which is preliminary data.</text>
</comment>
<proteinExistence type="predicted"/>
<accession>A0A1F7X2P3</accession>